<proteinExistence type="predicted"/>
<dbReference type="EMBL" id="JABFAC010000006">
    <property type="protein sequence ID" value="MBA0614618.1"/>
    <property type="molecule type" value="Genomic_DNA"/>
</dbReference>
<sequence>MMAILVQIGLKRSVPRKKPENIGYCRRY</sequence>
<evidence type="ECO:0000313" key="1">
    <source>
        <dbReference type="EMBL" id="MBA0614618.1"/>
    </source>
</evidence>
<organism evidence="1 2">
    <name type="scientific">Gossypium davidsonii</name>
    <name type="common">Davidson's cotton</name>
    <name type="synonym">Gossypium klotzschianum subsp. davidsonii</name>
    <dbReference type="NCBI Taxonomy" id="34287"/>
    <lineage>
        <taxon>Eukaryota</taxon>
        <taxon>Viridiplantae</taxon>
        <taxon>Streptophyta</taxon>
        <taxon>Embryophyta</taxon>
        <taxon>Tracheophyta</taxon>
        <taxon>Spermatophyta</taxon>
        <taxon>Magnoliopsida</taxon>
        <taxon>eudicotyledons</taxon>
        <taxon>Gunneridae</taxon>
        <taxon>Pentapetalae</taxon>
        <taxon>rosids</taxon>
        <taxon>malvids</taxon>
        <taxon>Malvales</taxon>
        <taxon>Malvaceae</taxon>
        <taxon>Malvoideae</taxon>
        <taxon>Gossypium</taxon>
    </lineage>
</organism>
<accession>A0A7J8RL84</accession>
<name>A0A7J8RL84_GOSDV</name>
<protein>
    <submittedName>
        <fullName evidence="1">Uncharacterized protein</fullName>
    </submittedName>
</protein>
<dbReference type="Proteomes" id="UP000593561">
    <property type="component" value="Unassembled WGS sequence"/>
</dbReference>
<evidence type="ECO:0000313" key="2">
    <source>
        <dbReference type="Proteomes" id="UP000593561"/>
    </source>
</evidence>
<gene>
    <name evidence="1" type="ORF">Godav_014888</name>
</gene>
<reference evidence="1 2" key="1">
    <citation type="journal article" date="2019" name="Genome Biol. Evol.">
        <title>Insights into the evolution of the New World diploid cottons (Gossypium, subgenus Houzingenia) based on genome sequencing.</title>
        <authorList>
            <person name="Grover C.E."/>
            <person name="Arick M.A. 2nd"/>
            <person name="Thrash A."/>
            <person name="Conover J.L."/>
            <person name="Sanders W.S."/>
            <person name="Peterson D.G."/>
            <person name="Frelichowski J.E."/>
            <person name="Scheffler J.A."/>
            <person name="Scheffler B.E."/>
            <person name="Wendel J.F."/>
        </authorList>
    </citation>
    <scope>NUCLEOTIDE SEQUENCE [LARGE SCALE GENOMIC DNA]</scope>
    <source>
        <strain evidence="1">27</strain>
        <tissue evidence="1">Leaf</tissue>
    </source>
</reference>
<dbReference type="AlphaFoldDB" id="A0A7J8RL84"/>
<comment type="caution">
    <text evidence="1">The sequence shown here is derived from an EMBL/GenBank/DDBJ whole genome shotgun (WGS) entry which is preliminary data.</text>
</comment>
<keyword evidence="2" id="KW-1185">Reference proteome</keyword>